<gene>
    <name evidence="1" type="ORF">QFZ46_002031</name>
</gene>
<reference evidence="1 2" key="1">
    <citation type="submission" date="2023-07" db="EMBL/GenBank/DDBJ databases">
        <title>Comparative genomics of wheat-associated soil bacteria to identify genetic determinants of phenazine resistance.</title>
        <authorList>
            <person name="Mouncey N."/>
        </authorList>
    </citation>
    <scope>NUCLEOTIDE SEQUENCE [LARGE SCALE GENOMIC DNA]</scope>
    <source>
        <strain evidence="1 2">W2I7</strain>
    </source>
</reference>
<dbReference type="EMBL" id="JAUSXK010000001">
    <property type="protein sequence ID" value="MDQ0643871.1"/>
    <property type="molecule type" value="Genomic_DNA"/>
</dbReference>
<comment type="caution">
    <text evidence="1">The sequence shown here is derived from an EMBL/GenBank/DDBJ whole genome shotgun (WGS) entry which is preliminary data.</text>
</comment>
<name>A0ABU0PB07_9MICO</name>
<evidence type="ECO:0000313" key="1">
    <source>
        <dbReference type="EMBL" id="MDQ0643871.1"/>
    </source>
</evidence>
<protein>
    <submittedName>
        <fullName evidence="1">Uncharacterized protein</fullName>
    </submittedName>
</protein>
<keyword evidence="2" id="KW-1185">Reference proteome</keyword>
<organism evidence="1 2">
    <name type="scientific">Microbacterium murale</name>
    <dbReference type="NCBI Taxonomy" id="1081040"/>
    <lineage>
        <taxon>Bacteria</taxon>
        <taxon>Bacillati</taxon>
        <taxon>Actinomycetota</taxon>
        <taxon>Actinomycetes</taxon>
        <taxon>Micrococcales</taxon>
        <taxon>Microbacteriaceae</taxon>
        <taxon>Microbacterium</taxon>
    </lineage>
</organism>
<accession>A0ABU0PB07</accession>
<sequence length="56" mass="6268">MSVPVRTLESIAWHPVADAGFRRVGESDMEPENPVDLPLHVISRTDRPGFLARVSR</sequence>
<proteinExistence type="predicted"/>
<evidence type="ECO:0000313" key="2">
    <source>
        <dbReference type="Proteomes" id="UP001239085"/>
    </source>
</evidence>
<dbReference type="Proteomes" id="UP001239085">
    <property type="component" value="Unassembled WGS sequence"/>
</dbReference>